<name>A0A816HGQ9_ADIRI</name>
<dbReference type="GO" id="GO:0006511">
    <property type="term" value="P:ubiquitin-dependent protein catabolic process"/>
    <property type="evidence" value="ECO:0007669"/>
    <property type="project" value="InterPro"/>
</dbReference>
<gene>
    <name evidence="3" type="ORF">XAT740_LOCUS62447</name>
</gene>
<protein>
    <recommendedName>
        <fullName evidence="2">Cullin N-terminal domain-containing protein</fullName>
    </recommendedName>
</protein>
<dbReference type="GO" id="GO:0031625">
    <property type="term" value="F:ubiquitin protein ligase binding"/>
    <property type="evidence" value="ECO:0007669"/>
    <property type="project" value="InterPro"/>
</dbReference>
<dbReference type="InterPro" id="IPR016159">
    <property type="entry name" value="Cullin_repeat-like_dom_sf"/>
</dbReference>
<keyword evidence="4" id="KW-1185">Reference proteome</keyword>
<proteinExistence type="inferred from homology"/>
<reference evidence="3" key="1">
    <citation type="submission" date="2021-02" db="EMBL/GenBank/DDBJ databases">
        <authorList>
            <person name="Nowell W R."/>
        </authorList>
    </citation>
    <scope>NUCLEOTIDE SEQUENCE</scope>
</reference>
<evidence type="ECO:0000313" key="4">
    <source>
        <dbReference type="Proteomes" id="UP000663828"/>
    </source>
</evidence>
<comment type="similarity">
    <text evidence="1">Belongs to the cullin family.</text>
</comment>
<evidence type="ECO:0000313" key="3">
    <source>
        <dbReference type="EMBL" id="CAF1687545.1"/>
    </source>
</evidence>
<feature type="domain" description="Cullin N-terminal" evidence="2">
    <location>
        <begin position="6"/>
        <end position="223"/>
    </location>
</feature>
<organism evidence="3 4">
    <name type="scientific">Adineta ricciae</name>
    <name type="common">Rotifer</name>
    <dbReference type="NCBI Taxonomy" id="249248"/>
    <lineage>
        <taxon>Eukaryota</taxon>
        <taxon>Metazoa</taxon>
        <taxon>Spiralia</taxon>
        <taxon>Gnathifera</taxon>
        <taxon>Rotifera</taxon>
        <taxon>Eurotatoria</taxon>
        <taxon>Bdelloidea</taxon>
        <taxon>Adinetida</taxon>
        <taxon>Adinetidae</taxon>
        <taxon>Adineta</taxon>
    </lineage>
</organism>
<dbReference type="PANTHER" id="PTHR11932">
    <property type="entry name" value="CULLIN"/>
    <property type="match status" value="1"/>
</dbReference>
<dbReference type="InterPro" id="IPR001373">
    <property type="entry name" value="Cullin_N"/>
</dbReference>
<dbReference type="SUPFAM" id="SSF74788">
    <property type="entry name" value="Cullin repeat-like"/>
    <property type="match status" value="1"/>
</dbReference>
<dbReference type="Proteomes" id="UP000663828">
    <property type="component" value="Unassembled WGS sequence"/>
</dbReference>
<evidence type="ECO:0000259" key="2">
    <source>
        <dbReference type="Pfam" id="PF00888"/>
    </source>
</evidence>
<dbReference type="Pfam" id="PF00888">
    <property type="entry name" value="Cullin"/>
    <property type="match status" value="1"/>
</dbReference>
<comment type="caution">
    <text evidence="3">The sequence shown here is derived from an EMBL/GenBank/DDBJ whole genome shotgun (WGS) entry which is preliminary data.</text>
</comment>
<evidence type="ECO:0000256" key="1">
    <source>
        <dbReference type="ARBA" id="ARBA00006019"/>
    </source>
</evidence>
<dbReference type="AlphaFoldDB" id="A0A816HGQ9"/>
<accession>A0A816HGQ9</accession>
<dbReference type="EMBL" id="CAJNOR010017605">
    <property type="protein sequence ID" value="CAF1687545.1"/>
    <property type="molecule type" value="Genomic_DNA"/>
</dbReference>
<dbReference type="Gene3D" id="1.20.1310.10">
    <property type="entry name" value="Cullin Repeats"/>
    <property type="match status" value="1"/>
</dbReference>
<feature type="non-terminal residue" evidence="3">
    <location>
        <position position="1"/>
    </location>
</feature>
<sequence length="225" mass="27089">MQLKIDDSFETLYLNAYRLVLHGHGEELYENTKNLINEHIILYIQPKLFELSSLKIVDTLKSLWKNYCTSIIMIRCILLYMDRVYVASKHLESVYDLGVKLFRENIFFSPIVQKSFENVFLEAIIHIQEKKTIVNDINDLLKTFQINKDLFYNDEFHSICLQRFTEFYQLENERLLKENDTLTYLRNVDVFFEEQFEQVYPQLNQSLRKPLVSLLIEEFVNKYKE</sequence>
<dbReference type="InterPro" id="IPR045093">
    <property type="entry name" value="Cullin"/>
</dbReference>